<name>A0A6C0I1Q0_9ZZZZ</name>
<reference evidence="1" key="1">
    <citation type="journal article" date="2020" name="Nature">
        <title>Giant virus diversity and host interactions through global metagenomics.</title>
        <authorList>
            <person name="Schulz F."/>
            <person name="Roux S."/>
            <person name="Paez-Espino D."/>
            <person name="Jungbluth S."/>
            <person name="Walsh D.A."/>
            <person name="Denef V.J."/>
            <person name="McMahon K.D."/>
            <person name="Konstantinidis K.T."/>
            <person name="Eloe-Fadrosh E.A."/>
            <person name="Kyrpides N.C."/>
            <person name="Woyke T."/>
        </authorList>
    </citation>
    <scope>NUCLEOTIDE SEQUENCE</scope>
    <source>
        <strain evidence="1">GVMAG-M-3300023184-184</strain>
    </source>
</reference>
<sequence>MDRSPEERGPDTGKLEIKHILNFLLSNGYTFKGTRKAINEGYEYPDAAIADFSKRLEFSDTDGNYVLDGSLDISIQFEKRADYENFEKNEDEDDIYVGNPTKFIKKLIKETSEKQVSGGRSKRRTLKTKKI</sequence>
<dbReference type="EMBL" id="MN740057">
    <property type="protein sequence ID" value="QHT86053.1"/>
    <property type="molecule type" value="Genomic_DNA"/>
</dbReference>
<protein>
    <submittedName>
        <fullName evidence="1">Uncharacterized protein</fullName>
    </submittedName>
</protein>
<proteinExistence type="predicted"/>
<accession>A0A6C0I1Q0</accession>
<dbReference type="AlphaFoldDB" id="A0A6C0I1Q0"/>
<evidence type="ECO:0000313" key="1">
    <source>
        <dbReference type="EMBL" id="QHT86053.1"/>
    </source>
</evidence>
<organism evidence="1">
    <name type="scientific">viral metagenome</name>
    <dbReference type="NCBI Taxonomy" id="1070528"/>
    <lineage>
        <taxon>unclassified sequences</taxon>
        <taxon>metagenomes</taxon>
        <taxon>organismal metagenomes</taxon>
    </lineage>
</organism>